<evidence type="ECO:0000256" key="1">
    <source>
        <dbReference type="ARBA" id="ARBA00023015"/>
    </source>
</evidence>
<dbReference type="InterPro" id="IPR001647">
    <property type="entry name" value="HTH_TetR"/>
</dbReference>
<dbReference type="PANTHER" id="PTHR47506">
    <property type="entry name" value="TRANSCRIPTIONAL REGULATORY PROTEIN"/>
    <property type="match status" value="1"/>
</dbReference>
<dbReference type="Pfam" id="PF16925">
    <property type="entry name" value="TetR_C_13"/>
    <property type="match status" value="1"/>
</dbReference>
<dbReference type="Gene3D" id="1.10.10.60">
    <property type="entry name" value="Homeodomain-like"/>
    <property type="match status" value="1"/>
</dbReference>
<keyword evidence="1" id="KW-0805">Transcription regulation</keyword>
<dbReference type="Pfam" id="PF00440">
    <property type="entry name" value="TetR_N"/>
    <property type="match status" value="1"/>
</dbReference>
<name>A0AA37WH97_9ALTE</name>
<dbReference type="SUPFAM" id="SSF46689">
    <property type="entry name" value="Homeodomain-like"/>
    <property type="match status" value="1"/>
</dbReference>
<dbReference type="AlphaFoldDB" id="A0AA37WH97"/>
<evidence type="ECO:0000259" key="5">
    <source>
        <dbReference type="PROSITE" id="PS50977"/>
    </source>
</evidence>
<evidence type="ECO:0000256" key="3">
    <source>
        <dbReference type="ARBA" id="ARBA00023163"/>
    </source>
</evidence>
<dbReference type="InterPro" id="IPR009057">
    <property type="entry name" value="Homeodomain-like_sf"/>
</dbReference>
<evidence type="ECO:0000256" key="4">
    <source>
        <dbReference type="PROSITE-ProRule" id="PRU00335"/>
    </source>
</evidence>
<dbReference type="RefSeq" id="WP_284216108.1">
    <property type="nucleotide sequence ID" value="NZ_BSOT01000005.1"/>
</dbReference>
<dbReference type="PANTHER" id="PTHR47506:SF1">
    <property type="entry name" value="HTH-TYPE TRANSCRIPTIONAL REGULATOR YJDC"/>
    <property type="match status" value="1"/>
</dbReference>
<proteinExistence type="predicted"/>
<evidence type="ECO:0000313" key="7">
    <source>
        <dbReference type="Proteomes" id="UP001156601"/>
    </source>
</evidence>
<evidence type="ECO:0000256" key="2">
    <source>
        <dbReference type="ARBA" id="ARBA00023125"/>
    </source>
</evidence>
<keyword evidence="2 4" id="KW-0238">DNA-binding</keyword>
<dbReference type="GO" id="GO:0003677">
    <property type="term" value="F:DNA binding"/>
    <property type="evidence" value="ECO:0007669"/>
    <property type="project" value="UniProtKB-UniRule"/>
</dbReference>
<dbReference type="SUPFAM" id="SSF48498">
    <property type="entry name" value="Tetracyclin repressor-like, C-terminal domain"/>
    <property type="match status" value="1"/>
</dbReference>
<sequence>MGRVAKFDRDKAIEKVMYELWQKGYEACSVKSLSETLEITRSSFYHAFGSREALFKEALTKYFEQSPAKAFNEGNKQTPIKALFTDTFKHICSVVASANSLKGCMLVNCTSELANIHPDLSPYISDANKSIMAQFEYLVNCGKERKEITEHANTKALALILQNLLNGIYMMSKVPGNEDNLWLMAEQTLKSVDLYEG</sequence>
<feature type="domain" description="HTH tetR-type" evidence="5">
    <location>
        <begin position="6"/>
        <end position="66"/>
    </location>
</feature>
<dbReference type="Proteomes" id="UP001156601">
    <property type="component" value="Unassembled WGS sequence"/>
</dbReference>
<dbReference type="InterPro" id="IPR011075">
    <property type="entry name" value="TetR_C"/>
</dbReference>
<keyword evidence="7" id="KW-1185">Reference proteome</keyword>
<feature type="DNA-binding region" description="H-T-H motif" evidence="4">
    <location>
        <begin position="29"/>
        <end position="48"/>
    </location>
</feature>
<dbReference type="InterPro" id="IPR036271">
    <property type="entry name" value="Tet_transcr_reg_TetR-rel_C_sf"/>
</dbReference>
<dbReference type="Gene3D" id="1.10.357.10">
    <property type="entry name" value="Tetracycline Repressor, domain 2"/>
    <property type="match status" value="1"/>
</dbReference>
<dbReference type="EMBL" id="BSOT01000005">
    <property type="protein sequence ID" value="GLR69798.1"/>
    <property type="molecule type" value="Genomic_DNA"/>
</dbReference>
<gene>
    <name evidence="6" type="ORF">GCM10007852_07060</name>
</gene>
<accession>A0AA37WH97</accession>
<comment type="caution">
    <text evidence="6">The sequence shown here is derived from an EMBL/GenBank/DDBJ whole genome shotgun (WGS) entry which is preliminary data.</text>
</comment>
<dbReference type="PROSITE" id="PS50977">
    <property type="entry name" value="HTH_TETR_2"/>
    <property type="match status" value="1"/>
</dbReference>
<protein>
    <submittedName>
        <fullName evidence="6">TetR family transcriptional regulator</fullName>
    </submittedName>
</protein>
<reference evidence="6" key="1">
    <citation type="journal article" date="2014" name="Int. J. Syst. Evol. Microbiol.">
        <title>Complete genome sequence of Corynebacterium casei LMG S-19264T (=DSM 44701T), isolated from a smear-ripened cheese.</title>
        <authorList>
            <consortium name="US DOE Joint Genome Institute (JGI-PGF)"/>
            <person name="Walter F."/>
            <person name="Albersmeier A."/>
            <person name="Kalinowski J."/>
            <person name="Ruckert C."/>
        </authorList>
    </citation>
    <scope>NUCLEOTIDE SEQUENCE</scope>
    <source>
        <strain evidence="6">NBRC 110023</strain>
    </source>
</reference>
<organism evidence="6 7">
    <name type="scientific">Agaribacter marinus</name>
    <dbReference type="NCBI Taxonomy" id="1431249"/>
    <lineage>
        <taxon>Bacteria</taxon>
        <taxon>Pseudomonadati</taxon>
        <taxon>Pseudomonadota</taxon>
        <taxon>Gammaproteobacteria</taxon>
        <taxon>Alteromonadales</taxon>
        <taxon>Alteromonadaceae</taxon>
        <taxon>Agaribacter</taxon>
    </lineage>
</organism>
<evidence type="ECO:0000313" key="6">
    <source>
        <dbReference type="EMBL" id="GLR69798.1"/>
    </source>
</evidence>
<reference evidence="6" key="2">
    <citation type="submission" date="2023-01" db="EMBL/GenBank/DDBJ databases">
        <title>Draft genome sequence of Agaribacter marinus strain NBRC 110023.</title>
        <authorList>
            <person name="Sun Q."/>
            <person name="Mori K."/>
        </authorList>
    </citation>
    <scope>NUCLEOTIDE SEQUENCE</scope>
    <source>
        <strain evidence="6">NBRC 110023</strain>
    </source>
</reference>
<keyword evidence="3" id="KW-0804">Transcription</keyword>